<organism evidence="1 2">
    <name type="scientific">Salix purpurea</name>
    <name type="common">Purple osier willow</name>
    <dbReference type="NCBI Taxonomy" id="77065"/>
    <lineage>
        <taxon>Eukaryota</taxon>
        <taxon>Viridiplantae</taxon>
        <taxon>Streptophyta</taxon>
        <taxon>Embryophyta</taxon>
        <taxon>Tracheophyta</taxon>
        <taxon>Spermatophyta</taxon>
        <taxon>Magnoliopsida</taxon>
        <taxon>eudicotyledons</taxon>
        <taxon>Gunneridae</taxon>
        <taxon>Pentapetalae</taxon>
        <taxon>rosids</taxon>
        <taxon>fabids</taxon>
        <taxon>Malpighiales</taxon>
        <taxon>Salicaceae</taxon>
        <taxon>Saliceae</taxon>
        <taxon>Salix</taxon>
    </lineage>
</organism>
<evidence type="ECO:0000313" key="1">
    <source>
        <dbReference type="EMBL" id="KAJ6734540.1"/>
    </source>
</evidence>
<keyword evidence="2" id="KW-1185">Reference proteome</keyword>
<comment type="caution">
    <text evidence="1">The sequence shown here is derived from an EMBL/GenBank/DDBJ whole genome shotgun (WGS) entry which is preliminary data.</text>
</comment>
<gene>
    <name evidence="1" type="ORF">OIU79_001748</name>
</gene>
<protein>
    <submittedName>
        <fullName evidence="1">Uncharacterized protein</fullName>
    </submittedName>
</protein>
<evidence type="ECO:0000313" key="2">
    <source>
        <dbReference type="Proteomes" id="UP001151532"/>
    </source>
</evidence>
<reference evidence="1" key="2">
    <citation type="journal article" date="2023" name="Int. J. Mol. Sci.">
        <title>De Novo Assembly and Annotation of 11 Diverse Shrub Willow (Salix) Genomes Reveals Novel Gene Organization in Sex-Linked Regions.</title>
        <authorList>
            <person name="Hyden B."/>
            <person name="Feng K."/>
            <person name="Yates T.B."/>
            <person name="Jawdy S."/>
            <person name="Cereghino C."/>
            <person name="Smart L.B."/>
            <person name="Muchero W."/>
        </authorList>
    </citation>
    <scope>NUCLEOTIDE SEQUENCE</scope>
    <source>
        <tissue evidence="1">Shoot tip</tissue>
    </source>
</reference>
<proteinExistence type="predicted"/>
<reference evidence="1" key="1">
    <citation type="submission" date="2022-11" db="EMBL/GenBank/DDBJ databases">
        <authorList>
            <person name="Hyden B.L."/>
            <person name="Feng K."/>
            <person name="Yates T."/>
            <person name="Jawdy S."/>
            <person name="Smart L.B."/>
            <person name="Muchero W."/>
        </authorList>
    </citation>
    <scope>NUCLEOTIDE SEQUENCE</scope>
    <source>
        <tissue evidence="1">Shoot tip</tissue>
    </source>
</reference>
<dbReference type="EMBL" id="JAPFFK010000011">
    <property type="protein sequence ID" value="KAJ6734540.1"/>
    <property type="molecule type" value="Genomic_DNA"/>
</dbReference>
<accession>A0A9Q0UQN9</accession>
<name>A0A9Q0UQN9_SALPP</name>
<sequence length="55" mass="6586">MKIARLGLFGSDQELFLLLYWKGKEVMVLCWYRRQHRRSDCSGQFSFLKKPFGLT</sequence>
<dbReference type="AlphaFoldDB" id="A0A9Q0UQN9"/>
<dbReference type="Proteomes" id="UP001151532">
    <property type="component" value="Chromosome 17"/>
</dbReference>